<dbReference type="SUPFAM" id="SSF144232">
    <property type="entry name" value="HIT/MYND zinc finger-like"/>
    <property type="match status" value="1"/>
</dbReference>
<evidence type="ECO:0000313" key="6">
    <source>
        <dbReference type="Proteomes" id="UP000199069"/>
    </source>
</evidence>
<dbReference type="GO" id="GO:0008270">
    <property type="term" value="F:zinc ion binding"/>
    <property type="evidence" value="ECO:0007669"/>
    <property type="project" value="UniProtKB-KW"/>
</dbReference>
<evidence type="ECO:0000256" key="1">
    <source>
        <dbReference type="ARBA" id="ARBA00022723"/>
    </source>
</evidence>
<dbReference type="AlphaFoldDB" id="A0A0K3CJN4"/>
<reference evidence="5 6" key="1">
    <citation type="submission" date="2015-07" db="EMBL/GenBank/DDBJ databases">
        <authorList>
            <person name="Cajimat M.N.B."/>
            <person name="Milazzo M.L."/>
            <person name="Fulhorst C.F."/>
        </authorList>
    </citation>
    <scope>NUCLEOTIDE SEQUENCE [LARGE SCALE GENOMIC DNA]</scope>
    <source>
        <strain evidence="5">Single colony</strain>
    </source>
</reference>
<proteinExistence type="predicted"/>
<dbReference type="Pfam" id="PF01753">
    <property type="entry name" value="zf-MYND"/>
    <property type="match status" value="1"/>
</dbReference>
<sequence>MADTTYNTCCMCGKETKTRCPRCAAEGIDVFFCSTDHQKLAWSTHKLVCGSKSNPFTLPPLTDEEADLVWTHRRFASEQITMITMGALPATPLKLLEARCAVKEDGMRRFELLCALRVYIFCQHGELLQQRRLAMGDAYIRPQETTTPIQSLSMKLIAPEWQAVSEVERKKRWFSELSHRLLAYAVYARVNEGMLSAQQVRDILALLAALRRYIRSEKGIPLNMRGRMGLISDTERWIMRMQANMEARLDELS</sequence>
<dbReference type="InterPro" id="IPR002893">
    <property type="entry name" value="Znf_MYND"/>
</dbReference>
<dbReference type="Proteomes" id="UP000199069">
    <property type="component" value="Unassembled WGS sequence"/>
</dbReference>
<dbReference type="Gene3D" id="6.10.140.2220">
    <property type="match status" value="1"/>
</dbReference>
<evidence type="ECO:0000256" key="2">
    <source>
        <dbReference type="ARBA" id="ARBA00022771"/>
    </source>
</evidence>
<keyword evidence="2" id="KW-0863">Zinc-finger</keyword>
<name>A0A0K3CJN4_RHOTO</name>
<feature type="domain" description="MYND-type" evidence="4">
    <location>
        <begin position="9"/>
        <end position="49"/>
    </location>
</feature>
<dbReference type="EMBL" id="CWKI01000009">
    <property type="protein sequence ID" value="CTR08867.1"/>
    <property type="molecule type" value="Genomic_DNA"/>
</dbReference>
<organism evidence="5 6">
    <name type="scientific">Rhodotorula toruloides</name>
    <name type="common">Yeast</name>
    <name type="synonym">Rhodosporidium toruloides</name>
    <dbReference type="NCBI Taxonomy" id="5286"/>
    <lineage>
        <taxon>Eukaryota</taxon>
        <taxon>Fungi</taxon>
        <taxon>Dikarya</taxon>
        <taxon>Basidiomycota</taxon>
        <taxon>Pucciniomycotina</taxon>
        <taxon>Microbotryomycetes</taxon>
        <taxon>Sporidiobolales</taxon>
        <taxon>Sporidiobolaceae</taxon>
        <taxon>Rhodotorula</taxon>
    </lineage>
</organism>
<keyword evidence="6" id="KW-1185">Reference proteome</keyword>
<keyword evidence="1" id="KW-0479">Metal-binding</keyword>
<evidence type="ECO:0000256" key="3">
    <source>
        <dbReference type="ARBA" id="ARBA00022833"/>
    </source>
</evidence>
<evidence type="ECO:0000259" key="4">
    <source>
        <dbReference type="Pfam" id="PF01753"/>
    </source>
</evidence>
<keyword evidence="3" id="KW-0862">Zinc</keyword>
<evidence type="ECO:0000313" key="5">
    <source>
        <dbReference type="EMBL" id="CTR08867.1"/>
    </source>
</evidence>
<gene>
    <name evidence="5" type="primary">FGENESH: predicted gene_9.74</name>
    <name evidence="5" type="ORF">BN2166_0047280</name>
</gene>
<protein>
    <submittedName>
        <fullName evidence="5">BY PROTMAP: gi|342319989|gb|EGU11934.1| putative secreted protein [Rhodotorula glutinis ATCC 204091]</fullName>
    </submittedName>
</protein>
<accession>A0A0K3CJN4</accession>